<dbReference type="SUPFAM" id="SSF55961">
    <property type="entry name" value="Bet v1-like"/>
    <property type="match status" value="1"/>
</dbReference>
<evidence type="ECO:0000256" key="2">
    <source>
        <dbReference type="ARBA" id="ARBA00022714"/>
    </source>
</evidence>
<dbReference type="PANTHER" id="PTHR43756:SF5">
    <property type="entry name" value="CHOLINE MONOOXYGENASE, CHLOROPLASTIC"/>
    <property type="match status" value="1"/>
</dbReference>
<dbReference type="Gene3D" id="2.102.10.10">
    <property type="entry name" value="Rieske [2Fe-2S] iron-sulphur domain"/>
    <property type="match status" value="1"/>
</dbReference>
<dbReference type="EMBL" id="CZRL01000082">
    <property type="protein sequence ID" value="CUS52529.1"/>
    <property type="molecule type" value="Genomic_DNA"/>
</dbReference>
<comment type="cofactor">
    <cofactor evidence="1">
        <name>Fe cation</name>
        <dbReference type="ChEBI" id="CHEBI:24875"/>
    </cofactor>
</comment>
<sequence>MIRVRVDAWSCSNDLYQYPADFSTGHRKTRCPKRICYAVPMGPDDLFDPAHYQQVRQPLLEASTLPGWCYTDPVFYEREVRRVFQPSWHFVGREEELPEPGDYLIYDGVGGPVIVIRTPAGDIKAFYNTCRHRGTRLLNDQGSAPRIVCPYHSWVYACDGRLIRAPGMTSVSGFDPKDHGLLPVHLESWAGFLFIHYGDEPADLKDWLGDMPQFFADHRPEDLQCIRRKRFDVGCNWKLLIENALEAYHTGTVHPTTLGRQQSKPIATHGEWSCLFVHIDEKESVSVLPDSCVSLPMNPNLLGESSRGTFFTNIHPCTQFVFAPDCMWWLSVEPRGPEKCSLVLGSCFPGSSVARPDFSEQVKAYYQRWDTATPEDNAVCEAQQAGQAVQIRPAGRFSSEETLVHHLANWVLDRVLQSDASAAGSA</sequence>
<evidence type="ECO:0000256" key="6">
    <source>
        <dbReference type="ARBA" id="ARBA00023014"/>
    </source>
</evidence>
<protein>
    <submittedName>
        <fullName evidence="8">Rieske 2Fe-2S domain protein</fullName>
    </submittedName>
</protein>
<evidence type="ECO:0000256" key="3">
    <source>
        <dbReference type="ARBA" id="ARBA00022723"/>
    </source>
</evidence>
<dbReference type="InterPro" id="IPR015879">
    <property type="entry name" value="Ring_hydroxy_dOase_asu_C_dom"/>
</dbReference>
<dbReference type="AlphaFoldDB" id="A0A170PRE7"/>
<dbReference type="InterPro" id="IPR036922">
    <property type="entry name" value="Rieske_2Fe-2S_sf"/>
</dbReference>
<dbReference type="GO" id="GO:0005506">
    <property type="term" value="F:iron ion binding"/>
    <property type="evidence" value="ECO:0007669"/>
    <property type="project" value="InterPro"/>
</dbReference>
<dbReference type="PROSITE" id="PS51296">
    <property type="entry name" value="RIESKE"/>
    <property type="match status" value="1"/>
</dbReference>
<keyword evidence="2" id="KW-0001">2Fe-2S</keyword>
<evidence type="ECO:0000313" key="8">
    <source>
        <dbReference type="EMBL" id="CUS52529.1"/>
    </source>
</evidence>
<keyword evidence="4" id="KW-0560">Oxidoreductase</keyword>
<dbReference type="PANTHER" id="PTHR43756">
    <property type="entry name" value="CHOLINE MONOOXYGENASE, CHLOROPLASTIC"/>
    <property type="match status" value="1"/>
</dbReference>
<name>A0A170PRE7_9ZZZZ</name>
<dbReference type="SUPFAM" id="SSF50022">
    <property type="entry name" value="ISP domain"/>
    <property type="match status" value="1"/>
</dbReference>
<dbReference type="PRINTS" id="PR00090">
    <property type="entry name" value="RNGDIOXGNASE"/>
</dbReference>
<gene>
    <name evidence="8" type="ORF">MGWOODY_XGa2621</name>
</gene>
<evidence type="ECO:0000259" key="7">
    <source>
        <dbReference type="PROSITE" id="PS51296"/>
    </source>
</evidence>
<keyword evidence="5" id="KW-0408">Iron</keyword>
<dbReference type="Pfam" id="PF00355">
    <property type="entry name" value="Rieske"/>
    <property type="match status" value="1"/>
</dbReference>
<dbReference type="InterPro" id="IPR017941">
    <property type="entry name" value="Rieske_2Fe-2S"/>
</dbReference>
<dbReference type="InterPro" id="IPR001663">
    <property type="entry name" value="Rng_hydr_dOase-A"/>
</dbReference>
<evidence type="ECO:0000256" key="5">
    <source>
        <dbReference type="ARBA" id="ARBA00023004"/>
    </source>
</evidence>
<dbReference type="GO" id="GO:0051537">
    <property type="term" value="F:2 iron, 2 sulfur cluster binding"/>
    <property type="evidence" value="ECO:0007669"/>
    <property type="project" value="UniProtKB-KW"/>
</dbReference>
<proteinExistence type="predicted"/>
<keyword evidence="6" id="KW-0411">Iron-sulfur</keyword>
<dbReference type="Pfam" id="PF00848">
    <property type="entry name" value="Ring_hydroxyl_A"/>
    <property type="match status" value="1"/>
</dbReference>
<reference evidence="8" key="1">
    <citation type="submission" date="2015-10" db="EMBL/GenBank/DDBJ databases">
        <authorList>
            <person name="Gilbert D.G."/>
        </authorList>
    </citation>
    <scope>NUCLEOTIDE SEQUENCE</scope>
</reference>
<dbReference type="Gene3D" id="3.90.380.10">
    <property type="entry name" value="Naphthalene 1,2-dioxygenase Alpha Subunit, Chain A, domain 1"/>
    <property type="match status" value="2"/>
</dbReference>
<dbReference type="CDD" id="cd00680">
    <property type="entry name" value="RHO_alpha_C"/>
    <property type="match status" value="1"/>
</dbReference>
<evidence type="ECO:0000256" key="4">
    <source>
        <dbReference type="ARBA" id="ARBA00023002"/>
    </source>
</evidence>
<accession>A0A170PRE7</accession>
<evidence type="ECO:0000256" key="1">
    <source>
        <dbReference type="ARBA" id="ARBA00001962"/>
    </source>
</evidence>
<organism evidence="8">
    <name type="scientific">hydrothermal vent metagenome</name>
    <dbReference type="NCBI Taxonomy" id="652676"/>
    <lineage>
        <taxon>unclassified sequences</taxon>
        <taxon>metagenomes</taxon>
        <taxon>ecological metagenomes</taxon>
    </lineage>
</organism>
<keyword evidence="3" id="KW-0479">Metal-binding</keyword>
<dbReference type="GO" id="GO:0016491">
    <property type="term" value="F:oxidoreductase activity"/>
    <property type="evidence" value="ECO:0007669"/>
    <property type="project" value="UniProtKB-KW"/>
</dbReference>
<feature type="domain" description="Rieske" evidence="7">
    <location>
        <begin position="88"/>
        <end position="195"/>
    </location>
</feature>
<dbReference type="CDD" id="cd03469">
    <property type="entry name" value="Rieske_RO_Alpha_N"/>
    <property type="match status" value="1"/>
</dbReference>